<evidence type="ECO:0008006" key="4">
    <source>
        <dbReference type="Google" id="ProtNLM"/>
    </source>
</evidence>
<keyword evidence="1" id="KW-1133">Transmembrane helix</keyword>
<feature type="transmembrane region" description="Helical" evidence="1">
    <location>
        <begin position="21"/>
        <end position="39"/>
    </location>
</feature>
<sequence>MLSNKVKSLVYLLDRYEWISWISAMIMMAVSINLFIHYSAQAFEIIIIIGLMAILKGFLNFHICLSLDLATHKPKGIISFVYVALINIFIGITLILNLLTSPLLLILLVSAWMAIDSYPYIQFIIRNKIGFQHKYNPFIFSYLAILIVIIMQVMTLKTTAYGPALTTGSFLMLSCLNLFLLKKESKAA</sequence>
<feature type="transmembrane region" description="Helical" evidence="1">
    <location>
        <begin position="77"/>
        <end position="96"/>
    </location>
</feature>
<name>A0ABS3HTI4_9ENTE</name>
<reference evidence="2 3" key="1">
    <citation type="submission" date="2021-03" db="EMBL/GenBank/DDBJ databases">
        <title>Enterococcal diversity collection.</title>
        <authorList>
            <person name="Gilmore M.S."/>
            <person name="Schwartzman J."/>
            <person name="Van Tyne D."/>
            <person name="Martin M."/>
            <person name="Earl A.M."/>
            <person name="Manson A.L."/>
            <person name="Straub T."/>
            <person name="Salamzade R."/>
            <person name="Saavedra J."/>
            <person name="Lebreton F."/>
            <person name="Prichula J."/>
            <person name="Schaufler K."/>
            <person name="Gaca A."/>
            <person name="Sgardioli B."/>
            <person name="Wagenaar J."/>
            <person name="Strong T."/>
        </authorList>
    </citation>
    <scope>NUCLEOTIDE SEQUENCE [LARGE SCALE GENOMIC DNA]</scope>
    <source>
        <strain evidence="2 3">DIV0080</strain>
    </source>
</reference>
<keyword evidence="3" id="KW-1185">Reference proteome</keyword>
<feature type="transmembrane region" description="Helical" evidence="1">
    <location>
        <begin position="45"/>
        <end position="65"/>
    </location>
</feature>
<evidence type="ECO:0000313" key="2">
    <source>
        <dbReference type="EMBL" id="MBO0477073.1"/>
    </source>
</evidence>
<comment type="caution">
    <text evidence="2">The sequence shown here is derived from an EMBL/GenBank/DDBJ whole genome shotgun (WGS) entry which is preliminary data.</text>
</comment>
<gene>
    <name evidence="2" type="ORF">DOK76_08320</name>
</gene>
<accession>A0ABS3HTI4</accession>
<dbReference type="EMBL" id="JAFLVX010000020">
    <property type="protein sequence ID" value="MBO0477073.1"/>
    <property type="molecule type" value="Genomic_DNA"/>
</dbReference>
<dbReference type="RefSeq" id="WP_206966715.1">
    <property type="nucleotide sequence ID" value="NZ_JAFLVX010000020.1"/>
</dbReference>
<evidence type="ECO:0000256" key="1">
    <source>
        <dbReference type="SAM" id="Phobius"/>
    </source>
</evidence>
<evidence type="ECO:0000313" key="3">
    <source>
        <dbReference type="Proteomes" id="UP000664857"/>
    </source>
</evidence>
<protein>
    <recommendedName>
        <fullName evidence="4">Integral membrane protein</fullName>
    </recommendedName>
</protein>
<feature type="transmembrane region" description="Helical" evidence="1">
    <location>
        <begin position="135"/>
        <end position="154"/>
    </location>
</feature>
<dbReference type="Proteomes" id="UP000664857">
    <property type="component" value="Unassembled WGS sequence"/>
</dbReference>
<feature type="transmembrane region" description="Helical" evidence="1">
    <location>
        <begin position="102"/>
        <end position="123"/>
    </location>
</feature>
<keyword evidence="1" id="KW-0812">Transmembrane</keyword>
<proteinExistence type="predicted"/>
<feature type="transmembrane region" description="Helical" evidence="1">
    <location>
        <begin position="160"/>
        <end position="181"/>
    </location>
</feature>
<keyword evidence="1" id="KW-0472">Membrane</keyword>
<organism evidence="2 3">
    <name type="scientific">Candidatus Vagococcus giribetii</name>
    <dbReference type="NCBI Taxonomy" id="2230876"/>
    <lineage>
        <taxon>Bacteria</taxon>
        <taxon>Bacillati</taxon>
        <taxon>Bacillota</taxon>
        <taxon>Bacilli</taxon>
        <taxon>Lactobacillales</taxon>
        <taxon>Enterococcaceae</taxon>
        <taxon>Vagococcus</taxon>
    </lineage>
</organism>